<evidence type="ECO:0000313" key="10">
    <source>
        <dbReference type="EMBL" id="KAL1622670.1"/>
    </source>
</evidence>
<dbReference type="InterPro" id="IPR011032">
    <property type="entry name" value="GroES-like_sf"/>
</dbReference>
<dbReference type="InterPro" id="IPR002328">
    <property type="entry name" value="ADH_Zn_CS"/>
</dbReference>
<gene>
    <name evidence="10" type="ORF">SLS56_008595</name>
</gene>
<dbReference type="SUPFAM" id="SSF51735">
    <property type="entry name" value="NAD(P)-binding Rossmann-fold domains"/>
    <property type="match status" value="1"/>
</dbReference>
<organism evidence="10 11">
    <name type="scientific">Neofusicoccum ribis</name>
    <dbReference type="NCBI Taxonomy" id="45134"/>
    <lineage>
        <taxon>Eukaryota</taxon>
        <taxon>Fungi</taxon>
        <taxon>Dikarya</taxon>
        <taxon>Ascomycota</taxon>
        <taxon>Pezizomycotina</taxon>
        <taxon>Dothideomycetes</taxon>
        <taxon>Dothideomycetes incertae sedis</taxon>
        <taxon>Botryosphaeriales</taxon>
        <taxon>Botryosphaeriaceae</taxon>
        <taxon>Neofusicoccum</taxon>
    </lineage>
</organism>
<evidence type="ECO:0000256" key="2">
    <source>
        <dbReference type="ARBA" id="ARBA00008072"/>
    </source>
</evidence>
<feature type="domain" description="Alcohol dehydrogenase-like N-terminal" evidence="9">
    <location>
        <begin position="33"/>
        <end position="140"/>
    </location>
</feature>
<accession>A0ABR3SJP4</accession>
<evidence type="ECO:0000259" key="9">
    <source>
        <dbReference type="Pfam" id="PF08240"/>
    </source>
</evidence>
<protein>
    <recommendedName>
        <fullName evidence="12">Alcohol dehydrogenase</fullName>
    </recommendedName>
</protein>
<evidence type="ECO:0000256" key="1">
    <source>
        <dbReference type="ARBA" id="ARBA00001947"/>
    </source>
</evidence>
<dbReference type="CDD" id="cd08282">
    <property type="entry name" value="PFDH_like"/>
    <property type="match status" value="1"/>
</dbReference>
<dbReference type="Pfam" id="PF08240">
    <property type="entry name" value="ADH_N"/>
    <property type="match status" value="1"/>
</dbReference>
<evidence type="ECO:0000256" key="7">
    <source>
        <dbReference type="RuleBase" id="RU361277"/>
    </source>
</evidence>
<keyword evidence="5" id="KW-0560">Oxidoreductase</keyword>
<evidence type="ECO:0000259" key="8">
    <source>
        <dbReference type="Pfam" id="PF00107"/>
    </source>
</evidence>
<reference evidence="10 11" key="1">
    <citation type="submission" date="2024-02" db="EMBL/GenBank/DDBJ databases">
        <title>De novo assembly and annotation of 12 fungi associated with fruit tree decline syndrome in Ontario, Canada.</title>
        <authorList>
            <person name="Sulman M."/>
            <person name="Ellouze W."/>
            <person name="Ilyukhin E."/>
        </authorList>
    </citation>
    <scope>NUCLEOTIDE SEQUENCE [LARGE SCALE GENOMIC DNA]</scope>
    <source>
        <strain evidence="10 11">M1-105</strain>
    </source>
</reference>
<evidence type="ECO:0000256" key="4">
    <source>
        <dbReference type="ARBA" id="ARBA00022833"/>
    </source>
</evidence>
<comment type="similarity">
    <text evidence="2 7">Belongs to the zinc-containing alcohol dehydrogenase family.</text>
</comment>
<comment type="caution">
    <text evidence="10">The sequence shown here is derived from an EMBL/GenBank/DDBJ whole genome shotgun (WGS) entry which is preliminary data.</text>
</comment>
<evidence type="ECO:0000313" key="11">
    <source>
        <dbReference type="Proteomes" id="UP001521116"/>
    </source>
</evidence>
<keyword evidence="4 7" id="KW-0862">Zinc</keyword>
<dbReference type="Pfam" id="PF00107">
    <property type="entry name" value="ADH_zinc_N"/>
    <property type="match status" value="1"/>
</dbReference>
<keyword evidence="11" id="KW-1185">Reference proteome</keyword>
<proteinExistence type="inferred from homology"/>
<sequence>MALNATMRGVVWEGNPFSMVVADLPVPTLEAGTDAVVRVSSSAICGTDLHTYRGIFGGSNVPYSMGHEAVGYISEIGDEVSHLTVGDHVIIADFPDSGHLEMGPEPLEGYGLGDLFGDLGGCQAEYVRVPFADDSLIPIPEASNTTNAPHPNEIDYLFVSDIFGTGWGAIDFSGFEPGDSVAVFGAGPVGLLAAYSAIIRGASTVYVVDHVQARLDKAASIGAIPINFVESDPVAQILARESDGVQRSVDCVGFEALNADLEIQQNIIVNQMVAVTASGGGIGQVGVTTTVPESAGAPLANTMSPNITFPSSDFFIKGLGFRTGAVDVKKLAPQLVELIASGKAKPSFVVSKEIGIEEAPEYYDLFEKKKETKVVIRFP</sequence>
<dbReference type="InterPro" id="IPR013149">
    <property type="entry name" value="ADH-like_C"/>
</dbReference>
<dbReference type="Gene3D" id="3.90.180.10">
    <property type="entry name" value="Medium-chain alcohol dehydrogenases, catalytic domain"/>
    <property type="match status" value="1"/>
</dbReference>
<dbReference type="EMBL" id="JAJVDC020000130">
    <property type="protein sequence ID" value="KAL1622670.1"/>
    <property type="molecule type" value="Genomic_DNA"/>
</dbReference>
<feature type="domain" description="Alcohol dehydrogenase-like C-terminal" evidence="8">
    <location>
        <begin position="188"/>
        <end position="287"/>
    </location>
</feature>
<evidence type="ECO:0000256" key="3">
    <source>
        <dbReference type="ARBA" id="ARBA00022723"/>
    </source>
</evidence>
<keyword evidence="3 7" id="KW-0479">Metal-binding</keyword>
<dbReference type="PANTHER" id="PTHR42813">
    <property type="entry name" value="ZINC-TYPE ALCOHOL DEHYDROGENASE-LIKE"/>
    <property type="match status" value="1"/>
</dbReference>
<comment type="cofactor">
    <cofactor evidence="1 7">
        <name>Zn(2+)</name>
        <dbReference type="ChEBI" id="CHEBI:29105"/>
    </cofactor>
</comment>
<keyword evidence="6" id="KW-0520">NAD</keyword>
<evidence type="ECO:0008006" key="12">
    <source>
        <dbReference type="Google" id="ProtNLM"/>
    </source>
</evidence>
<dbReference type="InterPro" id="IPR036291">
    <property type="entry name" value="NAD(P)-bd_dom_sf"/>
</dbReference>
<name>A0ABR3SJP4_9PEZI</name>
<dbReference type="PANTHER" id="PTHR42813:SF3">
    <property type="entry name" value="GLUTATHIONE-INDEPENDENT FORMALDEHYDE DEHYDROGENASE"/>
    <property type="match status" value="1"/>
</dbReference>
<dbReference type="SUPFAM" id="SSF50129">
    <property type="entry name" value="GroES-like"/>
    <property type="match status" value="1"/>
</dbReference>
<evidence type="ECO:0000256" key="6">
    <source>
        <dbReference type="ARBA" id="ARBA00023027"/>
    </source>
</evidence>
<dbReference type="Gene3D" id="3.40.50.720">
    <property type="entry name" value="NAD(P)-binding Rossmann-like Domain"/>
    <property type="match status" value="1"/>
</dbReference>
<dbReference type="InterPro" id="IPR013154">
    <property type="entry name" value="ADH-like_N"/>
</dbReference>
<dbReference type="PROSITE" id="PS00059">
    <property type="entry name" value="ADH_ZINC"/>
    <property type="match status" value="1"/>
</dbReference>
<evidence type="ECO:0000256" key="5">
    <source>
        <dbReference type="ARBA" id="ARBA00023002"/>
    </source>
</evidence>
<dbReference type="Proteomes" id="UP001521116">
    <property type="component" value="Unassembled WGS sequence"/>
</dbReference>